<proteinExistence type="predicted"/>
<evidence type="ECO:0000313" key="2">
    <source>
        <dbReference type="Proteomes" id="UP000056968"/>
    </source>
</evidence>
<gene>
    <name evidence="1" type="ORF">ATN00_09825</name>
</gene>
<evidence type="ECO:0000313" key="1">
    <source>
        <dbReference type="EMBL" id="ALR20558.1"/>
    </source>
</evidence>
<sequence>MQWLILGDEGDVAKVDMVAGSAEPITPPGDKSRSIAEHLDEGPWRTEQPLARLRPIGIVYLNIEA</sequence>
<reference evidence="1 2" key="1">
    <citation type="submission" date="2015-11" db="EMBL/GenBank/DDBJ databases">
        <title>A Two-component Flavoprotein Monooxygenase System MeaXY Responsible for para-Hydroxylation of 2-Methyl-6-ethylaniline and 2,6-Diethylaniline in Sphingobium baderi DE-13.</title>
        <authorList>
            <person name="Cheng M."/>
            <person name="Meng Q."/>
            <person name="Yang Y."/>
            <person name="Chu C."/>
            <person name="Yan X."/>
            <person name="He J."/>
            <person name="Li S."/>
        </authorList>
    </citation>
    <scope>NUCLEOTIDE SEQUENCE [LARGE SCALE GENOMIC DNA]</scope>
    <source>
        <strain evidence="1 2">DE-13</strain>
    </source>
</reference>
<name>A0A0S3EYR2_9SPHN</name>
<organism evidence="1 2">
    <name type="scientific">Sphingobium baderi</name>
    <dbReference type="NCBI Taxonomy" id="1332080"/>
    <lineage>
        <taxon>Bacteria</taxon>
        <taxon>Pseudomonadati</taxon>
        <taxon>Pseudomonadota</taxon>
        <taxon>Alphaproteobacteria</taxon>
        <taxon>Sphingomonadales</taxon>
        <taxon>Sphingomonadaceae</taxon>
        <taxon>Sphingobium</taxon>
    </lineage>
</organism>
<protein>
    <submittedName>
        <fullName evidence="1">Uncharacterized protein</fullName>
    </submittedName>
</protein>
<accession>A0A0S3EYR2</accession>
<keyword evidence="2" id="KW-1185">Reference proteome</keyword>
<dbReference type="KEGG" id="sbd:ATN00_09825"/>
<dbReference type="EMBL" id="CP013264">
    <property type="protein sequence ID" value="ALR20558.1"/>
    <property type="molecule type" value="Genomic_DNA"/>
</dbReference>
<dbReference type="AlphaFoldDB" id="A0A0S3EYR2"/>
<dbReference type="Proteomes" id="UP000056968">
    <property type="component" value="Chromosome"/>
</dbReference>
<dbReference type="RefSeq" id="WP_062064290.1">
    <property type="nucleotide sequence ID" value="NZ_CP013264.1"/>
</dbReference>